<dbReference type="Pfam" id="PF16746">
    <property type="entry name" value="BAR_3"/>
    <property type="match status" value="1"/>
</dbReference>
<feature type="domain" description="PH" evidence="4">
    <location>
        <begin position="204"/>
        <end position="285"/>
    </location>
</feature>
<keyword evidence="2" id="KW-0862">Zinc</keyword>
<dbReference type="GO" id="GO:0005737">
    <property type="term" value="C:cytoplasm"/>
    <property type="evidence" value="ECO:0007669"/>
    <property type="project" value="InterPro"/>
</dbReference>
<name>A0AAE0CHL8_9CHLO</name>
<dbReference type="InterPro" id="IPR045258">
    <property type="entry name" value="ACAP1/2/3-like"/>
</dbReference>
<feature type="non-terminal residue" evidence="5">
    <location>
        <position position="1"/>
    </location>
</feature>
<accession>A0AAE0CHL8</accession>
<comment type="caution">
    <text evidence="5">The sequence shown here is derived from an EMBL/GenBank/DDBJ whole genome shotgun (WGS) entry which is preliminary data.</text>
</comment>
<evidence type="ECO:0000259" key="4">
    <source>
        <dbReference type="PROSITE" id="PS50003"/>
    </source>
</evidence>
<dbReference type="SUPFAM" id="SSF103657">
    <property type="entry name" value="BAR/IMD domain-like"/>
    <property type="match status" value="1"/>
</dbReference>
<dbReference type="PROSITE" id="PS50003">
    <property type="entry name" value="PH_DOMAIN"/>
    <property type="match status" value="1"/>
</dbReference>
<dbReference type="InterPro" id="IPR011993">
    <property type="entry name" value="PH-like_dom_sf"/>
</dbReference>
<evidence type="ECO:0000256" key="3">
    <source>
        <dbReference type="SAM" id="MobiDB-lite"/>
    </source>
</evidence>
<dbReference type="Gene3D" id="1.20.1270.60">
    <property type="entry name" value="Arfaptin homology (AH) domain/BAR domain"/>
    <property type="match status" value="1"/>
</dbReference>
<dbReference type="Proteomes" id="UP001190700">
    <property type="component" value="Unassembled WGS sequence"/>
</dbReference>
<dbReference type="GO" id="GO:0046872">
    <property type="term" value="F:metal ion binding"/>
    <property type="evidence" value="ECO:0007669"/>
    <property type="project" value="UniProtKB-KW"/>
</dbReference>
<dbReference type="InterPro" id="IPR004148">
    <property type="entry name" value="BAR_dom"/>
</dbReference>
<organism evidence="5 6">
    <name type="scientific">Cymbomonas tetramitiformis</name>
    <dbReference type="NCBI Taxonomy" id="36881"/>
    <lineage>
        <taxon>Eukaryota</taxon>
        <taxon>Viridiplantae</taxon>
        <taxon>Chlorophyta</taxon>
        <taxon>Pyramimonadophyceae</taxon>
        <taxon>Pyramimonadales</taxon>
        <taxon>Pyramimonadaceae</taxon>
        <taxon>Cymbomonas</taxon>
    </lineage>
</organism>
<proteinExistence type="predicted"/>
<keyword evidence="6" id="KW-1185">Reference proteome</keyword>
<feature type="compositionally biased region" description="Polar residues" evidence="3">
    <location>
        <begin position="139"/>
        <end position="152"/>
    </location>
</feature>
<evidence type="ECO:0000313" key="5">
    <source>
        <dbReference type="EMBL" id="KAK3254553.1"/>
    </source>
</evidence>
<evidence type="ECO:0000256" key="1">
    <source>
        <dbReference type="ARBA" id="ARBA00022723"/>
    </source>
</evidence>
<dbReference type="InterPro" id="IPR001849">
    <property type="entry name" value="PH_domain"/>
</dbReference>
<keyword evidence="1" id="KW-0479">Metal-binding</keyword>
<protein>
    <submittedName>
        <fullName evidence="5">ADP-ribosylation factor GTPase-activating protein agd4</fullName>
    </submittedName>
</protein>
<gene>
    <name evidence="5" type="ORF">CYMTET_36234</name>
</gene>
<evidence type="ECO:0000313" key="6">
    <source>
        <dbReference type="Proteomes" id="UP001190700"/>
    </source>
</evidence>
<feature type="non-terminal residue" evidence="5">
    <location>
        <position position="285"/>
    </location>
</feature>
<dbReference type="GO" id="GO:0005096">
    <property type="term" value="F:GTPase activator activity"/>
    <property type="evidence" value="ECO:0007669"/>
    <property type="project" value="InterPro"/>
</dbReference>
<sequence>RAELLAGAGQPPDNVRRRLGVGAPLKKNVAPEVLADAEEELRTVKQAFEQGWGRRFNLMSALASIEAKKKYIFLEAFASTMDAHMRFFKQGYEVLKDLEPLIHQVLTYTQQTRDVAERERIQLAERMAEARRQNEERQNAASGATLRPSSSHGEGEERDMSANLRRTVSVDPGMLKGQPLQGKTCHQDIAQMMKMGDLMGGPVPCIKQGYMLKRSSSLRADWKRRFFVLNAKGMLFYYRSSKDNKILLSRADKTEQQATVNLLTSTIKMDIAEDPGLRFCFRIVS</sequence>
<dbReference type="AlphaFoldDB" id="A0AAE0CHL8"/>
<feature type="region of interest" description="Disordered" evidence="3">
    <location>
        <begin position="129"/>
        <end position="163"/>
    </location>
</feature>
<dbReference type="EMBL" id="LGRX02023442">
    <property type="protein sequence ID" value="KAK3254553.1"/>
    <property type="molecule type" value="Genomic_DNA"/>
</dbReference>
<feature type="compositionally biased region" description="Basic and acidic residues" evidence="3">
    <location>
        <begin position="129"/>
        <end position="138"/>
    </location>
</feature>
<evidence type="ECO:0000256" key="2">
    <source>
        <dbReference type="ARBA" id="ARBA00022833"/>
    </source>
</evidence>
<dbReference type="InterPro" id="IPR027267">
    <property type="entry name" value="AH/BAR_dom_sf"/>
</dbReference>
<dbReference type="SUPFAM" id="SSF50729">
    <property type="entry name" value="PH domain-like"/>
    <property type="match status" value="1"/>
</dbReference>
<dbReference type="PANTHER" id="PTHR23180">
    <property type="entry name" value="CENTAURIN/ARF"/>
    <property type="match status" value="1"/>
</dbReference>
<dbReference type="Pfam" id="PF00169">
    <property type="entry name" value="PH"/>
    <property type="match status" value="1"/>
</dbReference>
<dbReference type="PANTHER" id="PTHR23180:SF160">
    <property type="entry name" value="ADP-RIBOSYLATION FACTOR GTPASE-ACTIVATING PROTEIN EFFECTOR PROTEIN 1"/>
    <property type="match status" value="1"/>
</dbReference>
<dbReference type="Gene3D" id="2.30.29.30">
    <property type="entry name" value="Pleckstrin-homology domain (PH domain)/Phosphotyrosine-binding domain (PTB)"/>
    <property type="match status" value="1"/>
</dbReference>
<reference evidence="5 6" key="1">
    <citation type="journal article" date="2015" name="Genome Biol. Evol.">
        <title>Comparative Genomics of a Bacterivorous Green Alga Reveals Evolutionary Causalities and Consequences of Phago-Mixotrophic Mode of Nutrition.</title>
        <authorList>
            <person name="Burns J.A."/>
            <person name="Paasch A."/>
            <person name="Narechania A."/>
            <person name="Kim E."/>
        </authorList>
    </citation>
    <scope>NUCLEOTIDE SEQUENCE [LARGE SCALE GENOMIC DNA]</scope>
    <source>
        <strain evidence="5 6">PLY_AMNH</strain>
    </source>
</reference>